<dbReference type="Gene3D" id="3.60.10.10">
    <property type="entry name" value="Endonuclease/exonuclease/phosphatase"/>
    <property type="match status" value="1"/>
</dbReference>
<dbReference type="Proteomes" id="UP001497512">
    <property type="component" value="Chromosome 4"/>
</dbReference>
<feature type="region of interest" description="Disordered" evidence="1">
    <location>
        <begin position="1"/>
        <end position="44"/>
    </location>
</feature>
<evidence type="ECO:0008006" key="4">
    <source>
        <dbReference type="Google" id="ProtNLM"/>
    </source>
</evidence>
<gene>
    <name evidence="2" type="ORF">CSSPTR1EN2_LOCUS16707</name>
</gene>
<dbReference type="InterPro" id="IPR036691">
    <property type="entry name" value="Endo/exonu/phosph_ase_sf"/>
</dbReference>
<accession>A0ABP0ULI2</accession>
<name>A0ABP0ULI2_9BRYO</name>
<protein>
    <recommendedName>
        <fullName evidence="4">Endonuclease/exonuclease/phosphatase domain-containing protein</fullName>
    </recommendedName>
</protein>
<reference evidence="2" key="1">
    <citation type="submission" date="2024-02" db="EMBL/GenBank/DDBJ databases">
        <authorList>
            <consortium name="ELIXIR-Norway"/>
            <consortium name="Elixir Norway"/>
        </authorList>
    </citation>
    <scope>NUCLEOTIDE SEQUENCE</scope>
</reference>
<evidence type="ECO:0000313" key="2">
    <source>
        <dbReference type="EMBL" id="CAK9223189.1"/>
    </source>
</evidence>
<dbReference type="EMBL" id="OZ019896">
    <property type="protein sequence ID" value="CAK9223189.1"/>
    <property type="molecule type" value="Genomic_DNA"/>
</dbReference>
<proteinExistence type="predicted"/>
<feature type="compositionally biased region" description="Basic and acidic residues" evidence="1">
    <location>
        <begin position="99"/>
        <end position="109"/>
    </location>
</feature>
<evidence type="ECO:0000313" key="3">
    <source>
        <dbReference type="Proteomes" id="UP001497512"/>
    </source>
</evidence>
<dbReference type="SUPFAM" id="SSF56219">
    <property type="entry name" value="DNase I-like"/>
    <property type="match status" value="1"/>
</dbReference>
<feature type="compositionally biased region" description="Low complexity" evidence="1">
    <location>
        <begin position="17"/>
        <end position="28"/>
    </location>
</feature>
<sequence>MHEASKLALRVRKAGKSSSLGLENPNSSSGGGGGAKALSPESKDLALAATETSVLLAHDVNEGLQETDLLVPERMLTKGKLTTAGRAETASTSALYKRQAREREGEASKVRPQRSASANAHLEDSSQSAKGTECYTPIKGVFATSDKAPHSQVLPLTLDPPFCIPEFLFSATLNGALGACVEIRAPLHSTDESIPRISTQAPKTRDRSAKWLPEASCLMFEKPLTLVSLNVRGLKCNKAKPKQIKAWLGSLANPPQIMLLQEHHIGDLDSRNPVRGVEFWKGEALWNKGIRMGRSQRLGAGTAIMLDKNIAPFMVDHGILDSGRAQYVTLQPPGEGSLTIINVYAPTLSTDRAHL</sequence>
<feature type="region of interest" description="Disordered" evidence="1">
    <location>
        <begin position="81"/>
        <end position="131"/>
    </location>
</feature>
<organism evidence="2 3">
    <name type="scientific">Sphagnum troendelagicum</name>
    <dbReference type="NCBI Taxonomy" id="128251"/>
    <lineage>
        <taxon>Eukaryota</taxon>
        <taxon>Viridiplantae</taxon>
        <taxon>Streptophyta</taxon>
        <taxon>Embryophyta</taxon>
        <taxon>Bryophyta</taxon>
        <taxon>Sphagnophytina</taxon>
        <taxon>Sphagnopsida</taxon>
        <taxon>Sphagnales</taxon>
        <taxon>Sphagnaceae</taxon>
        <taxon>Sphagnum</taxon>
    </lineage>
</organism>
<evidence type="ECO:0000256" key="1">
    <source>
        <dbReference type="SAM" id="MobiDB-lite"/>
    </source>
</evidence>
<keyword evidence="3" id="KW-1185">Reference proteome</keyword>